<evidence type="ECO:0000259" key="7">
    <source>
        <dbReference type="Pfam" id="PF02687"/>
    </source>
</evidence>
<evidence type="ECO:0000256" key="5">
    <source>
        <dbReference type="ARBA" id="ARBA00023136"/>
    </source>
</evidence>
<keyword evidence="3 6" id="KW-0812">Transmembrane</keyword>
<feature type="transmembrane region" description="Helical" evidence="6">
    <location>
        <begin position="702"/>
        <end position="727"/>
    </location>
</feature>
<evidence type="ECO:0000259" key="8">
    <source>
        <dbReference type="Pfam" id="PF12704"/>
    </source>
</evidence>
<evidence type="ECO:0000256" key="3">
    <source>
        <dbReference type="ARBA" id="ARBA00022692"/>
    </source>
</evidence>
<gene>
    <name evidence="9" type="ORF">CE91St3_42490</name>
</gene>
<feature type="transmembrane region" description="Helical" evidence="6">
    <location>
        <begin position="739"/>
        <end position="763"/>
    </location>
</feature>
<dbReference type="Pfam" id="PF02687">
    <property type="entry name" value="FtsX"/>
    <property type="match status" value="2"/>
</dbReference>
<feature type="transmembrane region" description="Helical" evidence="6">
    <location>
        <begin position="375"/>
        <end position="398"/>
    </location>
</feature>
<feature type="transmembrane region" description="Helical" evidence="6">
    <location>
        <begin position="657"/>
        <end position="682"/>
    </location>
</feature>
<proteinExistence type="predicted"/>
<evidence type="ECO:0000313" key="10">
    <source>
        <dbReference type="Proteomes" id="UP001055114"/>
    </source>
</evidence>
<evidence type="ECO:0000256" key="6">
    <source>
        <dbReference type="SAM" id="Phobius"/>
    </source>
</evidence>
<name>A0AA37KB98_9BACT</name>
<keyword evidence="4 6" id="KW-1133">Transmembrane helix</keyword>
<dbReference type="GO" id="GO:0022857">
    <property type="term" value="F:transmembrane transporter activity"/>
    <property type="evidence" value="ECO:0007669"/>
    <property type="project" value="TreeGrafter"/>
</dbReference>
<dbReference type="GO" id="GO:0005886">
    <property type="term" value="C:plasma membrane"/>
    <property type="evidence" value="ECO:0007669"/>
    <property type="project" value="UniProtKB-SubCell"/>
</dbReference>
<evidence type="ECO:0000256" key="4">
    <source>
        <dbReference type="ARBA" id="ARBA00022989"/>
    </source>
</evidence>
<feature type="domain" description="ABC3 transporter permease C-terminal" evidence="7">
    <location>
        <begin position="287"/>
        <end position="404"/>
    </location>
</feature>
<keyword evidence="5 6" id="KW-0472">Membrane</keyword>
<dbReference type="PANTHER" id="PTHR30572:SF18">
    <property type="entry name" value="ABC-TYPE MACROLIDE FAMILY EXPORT SYSTEM PERMEASE COMPONENT 2"/>
    <property type="match status" value="1"/>
</dbReference>
<comment type="caution">
    <text evidence="9">The sequence shown here is derived from an EMBL/GenBank/DDBJ whole genome shotgun (WGS) entry which is preliminary data.</text>
</comment>
<feature type="transmembrane region" description="Helical" evidence="6">
    <location>
        <begin position="328"/>
        <end position="355"/>
    </location>
</feature>
<dbReference type="Pfam" id="PF12704">
    <property type="entry name" value="MacB_PCD"/>
    <property type="match status" value="1"/>
</dbReference>
<feature type="transmembrane region" description="Helical" evidence="6">
    <location>
        <begin position="419"/>
        <end position="444"/>
    </location>
</feature>
<keyword evidence="2" id="KW-1003">Cell membrane</keyword>
<organism evidence="9 10">
    <name type="scientific">Parabacteroides merdae</name>
    <dbReference type="NCBI Taxonomy" id="46503"/>
    <lineage>
        <taxon>Bacteria</taxon>
        <taxon>Pseudomonadati</taxon>
        <taxon>Bacteroidota</taxon>
        <taxon>Bacteroidia</taxon>
        <taxon>Bacteroidales</taxon>
        <taxon>Tannerellaceae</taxon>
        <taxon>Parabacteroides</taxon>
    </lineage>
</organism>
<reference evidence="9" key="1">
    <citation type="submission" date="2022-01" db="EMBL/GenBank/DDBJ databases">
        <title>Novel bile acid biosynthetic pathways are enriched in the microbiome of centenarians.</title>
        <authorList>
            <person name="Sato Y."/>
            <person name="Atarashi K."/>
            <person name="Plichta R.D."/>
            <person name="Arai Y."/>
            <person name="Sasajima S."/>
            <person name="Kearney M.S."/>
            <person name="Suda W."/>
            <person name="Takeshita K."/>
            <person name="Sasaki T."/>
            <person name="Okamoto S."/>
            <person name="Skelly N.A."/>
            <person name="Okamura Y."/>
            <person name="Vlamakis H."/>
            <person name="Li Y."/>
            <person name="Tanoue T."/>
            <person name="Takei H."/>
            <person name="Nittono H."/>
            <person name="Narushima S."/>
            <person name="Irie J."/>
            <person name="Itoh H."/>
            <person name="Moriya K."/>
            <person name="Sugiura Y."/>
            <person name="Suematsu M."/>
            <person name="Moritoki N."/>
            <person name="Shibata S."/>
            <person name="Littman R.D."/>
            <person name="Fischbach A.M."/>
            <person name="Uwamino Y."/>
            <person name="Inoue T."/>
            <person name="Honda A."/>
            <person name="Hattori M."/>
            <person name="Murai T."/>
            <person name="Xavier J.R."/>
            <person name="Hirose N."/>
            <person name="Honda K."/>
        </authorList>
    </citation>
    <scope>NUCLEOTIDE SEQUENCE</scope>
    <source>
        <strain evidence="9">CE91-St3</strain>
    </source>
</reference>
<dbReference type="InterPro" id="IPR050250">
    <property type="entry name" value="Macrolide_Exporter_MacB"/>
</dbReference>
<dbReference type="Proteomes" id="UP001055114">
    <property type="component" value="Unassembled WGS sequence"/>
</dbReference>
<dbReference type="PANTHER" id="PTHR30572">
    <property type="entry name" value="MEMBRANE COMPONENT OF TRANSPORTER-RELATED"/>
    <property type="match status" value="1"/>
</dbReference>
<protein>
    <submittedName>
        <fullName evidence="9">ABC transporter permease</fullName>
    </submittedName>
</protein>
<feature type="transmembrane region" description="Helical" evidence="6">
    <location>
        <begin position="281"/>
        <end position="303"/>
    </location>
</feature>
<evidence type="ECO:0000256" key="1">
    <source>
        <dbReference type="ARBA" id="ARBA00004651"/>
    </source>
</evidence>
<accession>A0AA37KB98</accession>
<dbReference type="InterPro" id="IPR003838">
    <property type="entry name" value="ABC3_permease_C"/>
</dbReference>
<dbReference type="EMBL" id="BQNZ01000011">
    <property type="protein sequence ID" value="GKH74386.1"/>
    <property type="molecule type" value="Genomic_DNA"/>
</dbReference>
<comment type="subcellular location">
    <subcellularLocation>
        <location evidence="1">Cell membrane</location>
        <topology evidence="1">Multi-pass membrane protein</topology>
    </subcellularLocation>
</comment>
<evidence type="ECO:0000313" key="9">
    <source>
        <dbReference type="EMBL" id="GKH74386.1"/>
    </source>
</evidence>
<feature type="domain" description="MacB-like periplasmic core" evidence="8">
    <location>
        <begin position="26"/>
        <end position="198"/>
    </location>
</feature>
<evidence type="ECO:0000256" key="2">
    <source>
        <dbReference type="ARBA" id="ARBA00022475"/>
    </source>
</evidence>
<dbReference type="InterPro" id="IPR025857">
    <property type="entry name" value="MacB_PCD"/>
</dbReference>
<dbReference type="AlphaFoldDB" id="A0AA37KB98"/>
<feature type="transmembrane region" description="Helical" evidence="6">
    <location>
        <begin position="24"/>
        <end position="46"/>
    </location>
</feature>
<sequence>MEYTMNNLLNIKSFLKFLSRNKGYTAIDVFGLSVSLMFVILIAVYVERELNIDKQQANYDRIVAVGNEDFLESAVPVSYWLEERYPEIEKVCPVITDQGKSKQIFYGDKKLTADLVYADSTFFGLFSFKILDGDRDRLLEDPYSAVVSESFARKIFGNDDPIGKSLRISDSTSVMVTGVMEDINRSVIPNADLLVRIERVTEFNQSLSKTNPGNAGSCVSFLLLKPGMDLKGRTDEIQSFFKERYWIYRYDFVKEARVVPLSDIYFGNTASHSLNQGDKRFSLVLMSVGILILIFAIINYINLTVAQAGQRAKEMATRRLLGSSRVELFLRLMLEATFLTVVSFAIGLMFAKAALPYANDLLQVRLTFDVLATPLWIGAILLFIVLTGALSGVLPALMISSAKPIDVVRGTFRRQTKMVFSKVFITFQNVITIAMIAASLTMYLQIDHLIHAPLGYNTTNIIESYNIFRSKSEMERAEDMLRQLPMVKAVGHSNGTPSSGTNNMSGTYEDKSLSFQQIQVDSAAFRIFGFEIKSDNRVANADGGWYLNELAFKQMELSEDAPSFRWGEDVTPVLGVIRDFQLRDITQENSPVMFRFRNMESGWWPWSYVVEVQGDPVEAYESVRKVFEEVSGVPFEGQFIDQGIRTHFESQIRLAKIVVIFACIAILISLLGLLAMSTYFILQRSQEVAIRKVFGSDNRGILVRLVGTFLTYVGIAFVIATPLSWYFMKQWLADYSYRIALSPLIFIVAGLFCLLISFLAVFFQSWKAANANPVESVKNN</sequence>
<feature type="domain" description="ABC3 transporter permease C-terminal" evidence="7">
    <location>
        <begin position="660"/>
        <end position="773"/>
    </location>
</feature>